<gene>
    <name evidence="1" type="ORF">L1987_33227</name>
</gene>
<accession>A0ACB9HQ77</accession>
<evidence type="ECO:0000313" key="1">
    <source>
        <dbReference type="EMBL" id="KAI3797962.1"/>
    </source>
</evidence>
<dbReference type="Proteomes" id="UP001056120">
    <property type="component" value="Linkage Group LG11"/>
</dbReference>
<evidence type="ECO:0000313" key="2">
    <source>
        <dbReference type="Proteomes" id="UP001056120"/>
    </source>
</evidence>
<sequence length="110" mass="12920">MLIRFLIIYLFLSRNNNLRKIRKLDATHAFAREGDTENLIKCVEAGIPVDIKIQKLNGIIEELVKEKEDDKERLNGVIEDLVKEKERDKVKKQVILDRMTKFEELLKLVS</sequence>
<proteinExistence type="predicted"/>
<organism evidence="1 2">
    <name type="scientific">Smallanthus sonchifolius</name>
    <dbReference type="NCBI Taxonomy" id="185202"/>
    <lineage>
        <taxon>Eukaryota</taxon>
        <taxon>Viridiplantae</taxon>
        <taxon>Streptophyta</taxon>
        <taxon>Embryophyta</taxon>
        <taxon>Tracheophyta</taxon>
        <taxon>Spermatophyta</taxon>
        <taxon>Magnoliopsida</taxon>
        <taxon>eudicotyledons</taxon>
        <taxon>Gunneridae</taxon>
        <taxon>Pentapetalae</taxon>
        <taxon>asterids</taxon>
        <taxon>campanulids</taxon>
        <taxon>Asterales</taxon>
        <taxon>Asteraceae</taxon>
        <taxon>Asteroideae</taxon>
        <taxon>Heliantheae alliance</taxon>
        <taxon>Millerieae</taxon>
        <taxon>Smallanthus</taxon>
    </lineage>
</organism>
<protein>
    <submittedName>
        <fullName evidence="1">Uncharacterized protein</fullName>
    </submittedName>
</protein>
<keyword evidence="2" id="KW-1185">Reference proteome</keyword>
<reference evidence="1 2" key="2">
    <citation type="journal article" date="2022" name="Mol. Ecol. Resour.">
        <title>The genomes of chicory, endive, great burdock and yacon provide insights into Asteraceae paleo-polyploidization history and plant inulin production.</title>
        <authorList>
            <person name="Fan W."/>
            <person name="Wang S."/>
            <person name="Wang H."/>
            <person name="Wang A."/>
            <person name="Jiang F."/>
            <person name="Liu H."/>
            <person name="Zhao H."/>
            <person name="Xu D."/>
            <person name="Zhang Y."/>
        </authorList>
    </citation>
    <scope>NUCLEOTIDE SEQUENCE [LARGE SCALE GENOMIC DNA]</scope>
    <source>
        <strain evidence="2">cv. Yunnan</strain>
        <tissue evidence="1">Leaves</tissue>
    </source>
</reference>
<comment type="caution">
    <text evidence="1">The sequence shown here is derived from an EMBL/GenBank/DDBJ whole genome shotgun (WGS) entry which is preliminary data.</text>
</comment>
<name>A0ACB9HQ77_9ASTR</name>
<reference evidence="2" key="1">
    <citation type="journal article" date="2022" name="Mol. Ecol. Resour.">
        <title>The genomes of chicory, endive, great burdock and yacon provide insights into Asteraceae palaeo-polyploidization history and plant inulin production.</title>
        <authorList>
            <person name="Fan W."/>
            <person name="Wang S."/>
            <person name="Wang H."/>
            <person name="Wang A."/>
            <person name="Jiang F."/>
            <person name="Liu H."/>
            <person name="Zhao H."/>
            <person name="Xu D."/>
            <person name="Zhang Y."/>
        </authorList>
    </citation>
    <scope>NUCLEOTIDE SEQUENCE [LARGE SCALE GENOMIC DNA]</scope>
    <source>
        <strain evidence="2">cv. Yunnan</strain>
    </source>
</reference>
<dbReference type="EMBL" id="CM042028">
    <property type="protein sequence ID" value="KAI3797962.1"/>
    <property type="molecule type" value="Genomic_DNA"/>
</dbReference>